<dbReference type="Gene3D" id="3.30.420.10">
    <property type="entry name" value="Ribonuclease H-like superfamily/Ribonuclease H"/>
    <property type="match status" value="1"/>
</dbReference>
<sequence>MWDAKSLPTDGIVEEEDACTTDERRGYAECSKAMQQVVAEQQQREQKNNNLGGKENTATAEEKRSEEKGEDGINITDAVIMQFMQQQIQQGQQQIPQQIQSGQQEIESKIIEGTTEKIEKIEENQDILKTRIHEVYQQIDGQINALEGKVDDALSQFDARLNVLEEKVTKVISQLDAKEKMGGTLSQFATLRSEVDALKKTAAKQHLVLETVLLKFKPPSLMTPPTCYVIQITLLRRSCDIESSSEDICEDVCINFLRENENTYLKYDKIGNIIESDEMLEISTHLDGLNVSTYFITIFPHKLQVSQSQVSSRIHIDFFDSSLSRWCLVVVDNYSKWIRVVEIRNNITGKAIITIQKHTVQKQFFPRFGLPKLLVSDNGPTPIEQIAM</sequence>
<dbReference type="STRING" id="7395.A0A1A9VKZ9"/>
<dbReference type="Proteomes" id="UP000078200">
    <property type="component" value="Unassembled WGS sequence"/>
</dbReference>
<evidence type="ECO:0000256" key="1">
    <source>
        <dbReference type="SAM" id="Coils"/>
    </source>
</evidence>
<evidence type="ECO:0000313" key="4">
    <source>
        <dbReference type="EnsemblMetazoa" id="GAUT040164-PA"/>
    </source>
</evidence>
<dbReference type="GO" id="GO:0003676">
    <property type="term" value="F:nucleic acid binding"/>
    <property type="evidence" value="ECO:0007669"/>
    <property type="project" value="InterPro"/>
</dbReference>
<dbReference type="PROSITE" id="PS50994">
    <property type="entry name" value="INTEGRASE"/>
    <property type="match status" value="1"/>
</dbReference>
<dbReference type="InterPro" id="IPR036397">
    <property type="entry name" value="RNaseH_sf"/>
</dbReference>
<protein>
    <recommendedName>
        <fullName evidence="3">Integrase catalytic domain-containing protein</fullName>
    </recommendedName>
</protein>
<name>A0A1A9VKZ9_GLOAU</name>
<dbReference type="VEuPathDB" id="VectorBase:GAUT040164"/>
<feature type="compositionally biased region" description="Basic and acidic residues" evidence="2">
    <location>
        <begin position="60"/>
        <end position="71"/>
    </location>
</feature>
<evidence type="ECO:0000259" key="3">
    <source>
        <dbReference type="PROSITE" id="PS50994"/>
    </source>
</evidence>
<keyword evidence="5" id="KW-1185">Reference proteome</keyword>
<evidence type="ECO:0000256" key="2">
    <source>
        <dbReference type="SAM" id="MobiDB-lite"/>
    </source>
</evidence>
<dbReference type="InterPro" id="IPR001584">
    <property type="entry name" value="Integrase_cat-core"/>
</dbReference>
<proteinExistence type="predicted"/>
<evidence type="ECO:0000313" key="5">
    <source>
        <dbReference type="Proteomes" id="UP000078200"/>
    </source>
</evidence>
<feature type="region of interest" description="Disordered" evidence="2">
    <location>
        <begin position="38"/>
        <end position="71"/>
    </location>
</feature>
<feature type="region of interest" description="Disordered" evidence="2">
    <location>
        <begin position="1"/>
        <end position="20"/>
    </location>
</feature>
<dbReference type="AlphaFoldDB" id="A0A1A9VKZ9"/>
<feature type="compositionally biased region" description="Polar residues" evidence="2">
    <location>
        <begin position="48"/>
        <end position="59"/>
    </location>
</feature>
<feature type="domain" description="Integrase catalytic" evidence="3">
    <location>
        <begin position="296"/>
        <end position="388"/>
    </location>
</feature>
<dbReference type="InterPro" id="IPR012337">
    <property type="entry name" value="RNaseH-like_sf"/>
</dbReference>
<organism evidence="4 5">
    <name type="scientific">Glossina austeni</name>
    <name type="common">Savannah tsetse fly</name>
    <dbReference type="NCBI Taxonomy" id="7395"/>
    <lineage>
        <taxon>Eukaryota</taxon>
        <taxon>Metazoa</taxon>
        <taxon>Ecdysozoa</taxon>
        <taxon>Arthropoda</taxon>
        <taxon>Hexapoda</taxon>
        <taxon>Insecta</taxon>
        <taxon>Pterygota</taxon>
        <taxon>Neoptera</taxon>
        <taxon>Endopterygota</taxon>
        <taxon>Diptera</taxon>
        <taxon>Brachycera</taxon>
        <taxon>Muscomorpha</taxon>
        <taxon>Hippoboscoidea</taxon>
        <taxon>Glossinidae</taxon>
        <taxon>Glossina</taxon>
    </lineage>
</organism>
<feature type="coiled-coil region" evidence="1">
    <location>
        <begin position="111"/>
        <end position="181"/>
    </location>
</feature>
<dbReference type="EnsemblMetazoa" id="GAUT040164-RA">
    <property type="protein sequence ID" value="GAUT040164-PA"/>
    <property type="gene ID" value="GAUT040164"/>
</dbReference>
<accession>A0A1A9VKZ9</accession>
<reference evidence="4" key="1">
    <citation type="submission" date="2020-05" db="UniProtKB">
        <authorList>
            <consortium name="EnsemblMetazoa"/>
        </authorList>
    </citation>
    <scope>IDENTIFICATION</scope>
    <source>
        <strain evidence="4">TTRI</strain>
    </source>
</reference>
<keyword evidence="1" id="KW-0175">Coiled coil</keyword>
<dbReference type="GO" id="GO:0015074">
    <property type="term" value="P:DNA integration"/>
    <property type="evidence" value="ECO:0007669"/>
    <property type="project" value="InterPro"/>
</dbReference>
<dbReference type="SUPFAM" id="SSF53098">
    <property type="entry name" value="Ribonuclease H-like"/>
    <property type="match status" value="1"/>
</dbReference>